<comment type="caution">
    <text evidence="10">The sequence shown here is derived from an EMBL/GenBank/DDBJ whole genome shotgun (WGS) entry which is preliminary data.</text>
</comment>
<dbReference type="PANTHER" id="PTHR30574">
    <property type="entry name" value="INNER MEMBRANE PROTEIN YEDE"/>
    <property type="match status" value="1"/>
</dbReference>
<evidence type="ECO:0000313" key="10">
    <source>
        <dbReference type="EMBL" id="MBW8637847.1"/>
    </source>
</evidence>
<comment type="subcellular location">
    <subcellularLocation>
        <location evidence="1">Cell inner membrane</location>
        <topology evidence="1">Multi-pass membrane protein</topology>
    </subcellularLocation>
</comment>
<feature type="transmembrane region" description="Helical" evidence="9">
    <location>
        <begin position="51"/>
        <end position="71"/>
    </location>
</feature>
<feature type="transmembrane region" description="Helical" evidence="9">
    <location>
        <begin position="121"/>
        <end position="142"/>
    </location>
</feature>
<keyword evidence="7 9" id="KW-0472">Membrane</keyword>
<dbReference type="PANTHER" id="PTHR30574:SF1">
    <property type="entry name" value="SULPHUR TRANSPORT DOMAIN-CONTAINING PROTEIN"/>
    <property type="match status" value="1"/>
</dbReference>
<accession>A0AAE2ZQK2</accession>
<gene>
    <name evidence="10" type="ORF">K1W69_11665</name>
</gene>
<evidence type="ECO:0000256" key="2">
    <source>
        <dbReference type="ARBA" id="ARBA00022448"/>
    </source>
</evidence>
<evidence type="ECO:0000256" key="5">
    <source>
        <dbReference type="ARBA" id="ARBA00022692"/>
    </source>
</evidence>
<feature type="transmembrane region" description="Helical" evidence="9">
    <location>
        <begin position="6"/>
        <end position="30"/>
    </location>
</feature>
<keyword evidence="11" id="KW-1185">Reference proteome</keyword>
<sequence>MIETAFTPWASLAGGALIGIASILLMLFIGRIMGATGILAGFFQPSSASDFAWRAALLAGMVTGPAIVWLVSGEMPAVETPMSTAALVVGGLIVGVGVTLGSGCTSGHGVCGMARLSPRSIVATLTFMASTFATVFIIRHMIGA</sequence>
<evidence type="ECO:0000256" key="4">
    <source>
        <dbReference type="ARBA" id="ARBA00022519"/>
    </source>
</evidence>
<name>A0AAE2ZQK2_9HYPH</name>
<dbReference type="RefSeq" id="WP_220228520.1">
    <property type="nucleotide sequence ID" value="NZ_JAICBX010000002.1"/>
</dbReference>
<evidence type="ECO:0000256" key="1">
    <source>
        <dbReference type="ARBA" id="ARBA00004429"/>
    </source>
</evidence>
<dbReference type="Pfam" id="PF04143">
    <property type="entry name" value="Sulf_transp"/>
    <property type="match status" value="1"/>
</dbReference>
<evidence type="ECO:0000256" key="3">
    <source>
        <dbReference type="ARBA" id="ARBA00022475"/>
    </source>
</evidence>
<protein>
    <submittedName>
        <fullName evidence="10">YeeE/YedE family protein</fullName>
    </submittedName>
</protein>
<evidence type="ECO:0000256" key="9">
    <source>
        <dbReference type="SAM" id="Phobius"/>
    </source>
</evidence>
<keyword evidence="3" id="KW-1003">Cell membrane</keyword>
<proteinExistence type="inferred from homology"/>
<dbReference type="AlphaFoldDB" id="A0AAE2ZQK2"/>
<dbReference type="GO" id="GO:0005886">
    <property type="term" value="C:plasma membrane"/>
    <property type="evidence" value="ECO:0007669"/>
    <property type="project" value="UniProtKB-SubCell"/>
</dbReference>
<evidence type="ECO:0000256" key="8">
    <source>
        <dbReference type="ARBA" id="ARBA00035655"/>
    </source>
</evidence>
<keyword evidence="5 9" id="KW-0812">Transmembrane</keyword>
<evidence type="ECO:0000313" key="11">
    <source>
        <dbReference type="Proteomes" id="UP001196509"/>
    </source>
</evidence>
<dbReference type="InterPro" id="IPR007272">
    <property type="entry name" value="Sulf_transp_TsuA/YedE"/>
</dbReference>
<keyword evidence="2" id="KW-0813">Transport</keyword>
<reference evidence="10" key="1">
    <citation type="submission" date="2021-08" db="EMBL/GenBank/DDBJ databases">
        <title>Hoeflea bacterium WL0058 sp. nov., isolated from the sediment.</title>
        <authorList>
            <person name="Wang L."/>
            <person name="Zhang D."/>
        </authorList>
    </citation>
    <scope>NUCLEOTIDE SEQUENCE</scope>
    <source>
        <strain evidence="10">WL0058</strain>
    </source>
</reference>
<evidence type="ECO:0000256" key="7">
    <source>
        <dbReference type="ARBA" id="ARBA00023136"/>
    </source>
</evidence>
<dbReference type="EMBL" id="JAICBX010000002">
    <property type="protein sequence ID" value="MBW8637847.1"/>
    <property type="molecule type" value="Genomic_DNA"/>
</dbReference>
<dbReference type="Proteomes" id="UP001196509">
    <property type="component" value="Unassembled WGS sequence"/>
</dbReference>
<keyword evidence="4" id="KW-0997">Cell inner membrane</keyword>
<keyword evidence="6 9" id="KW-1133">Transmembrane helix</keyword>
<organism evidence="10 11">
    <name type="scientific">Flavimaribacter sediminis</name>
    <dbReference type="NCBI Taxonomy" id="2865987"/>
    <lineage>
        <taxon>Bacteria</taxon>
        <taxon>Pseudomonadati</taxon>
        <taxon>Pseudomonadota</taxon>
        <taxon>Alphaproteobacteria</taxon>
        <taxon>Hyphomicrobiales</taxon>
        <taxon>Rhizobiaceae</taxon>
        <taxon>Flavimaribacter</taxon>
    </lineage>
</organism>
<feature type="transmembrane region" description="Helical" evidence="9">
    <location>
        <begin position="83"/>
        <end position="100"/>
    </location>
</feature>
<evidence type="ECO:0000256" key="6">
    <source>
        <dbReference type="ARBA" id="ARBA00022989"/>
    </source>
</evidence>
<comment type="similarity">
    <text evidence="8">Belongs to the TsuA/YedE (TC 9.B.102) family.</text>
</comment>